<proteinExistence type="predicted"/>
<organism evidence="3 4">
    <name type="scientific">Algoriphagus aestuariicola</name>
    <dbReference type="NCBI Taxonomy" id="1852016"/>
    <lineage>
        <taxon>Bacteria</taxon>
        <taxon>Pseudomonadati</taxon>
        <taxon>Bacteroidota</taxon>
        <taxon>Cytophagia</taxon>
        <taxon>Cytophagales</taxon>
        <taxon>Cyclobacteriaceae</taxon>
        <taxon>Algoriphagus</taxon>
    </lineage>
</organism>
<keyword evidence="1" id="KW-0732">Signal</keyword>
<dbReference type="Proteomes" id="UP000664698">
    <property type="component" value="Unassembled WGS sequence"/>
</dbReference>
<dbReference type="Pfam" id="PF18676">
    <property type="entry name" value="MBG_2"/>
    <property type="match status" value="2"/>
</dbReference>
<dbReference type="InterPro" id="IPR041286">
    <property type="entry name" value="MBG_2"/>
</dbReference>
<gene>
    <name evidence="3" type="ORF">J0A67_07240</name>
</gene>
<name>A0ABS3BNA7_9BACT</name>
<feature type="non-terminal residue" evidence="3">
    <location>
        <position position="467"/>
    </location>
</feature>
<evidence type="ECO:0000313" key="3">
    <source>
        <dbReference type="EMBL" id="MBN7800648.1"/>
    </source>
</evidence>
<reference evidence="3 4" key="1">
    <citation type="submission" date="2021-03" db="EMBL/GenBank/DDBJ databases">
        <title>novel species isolated from a fishpond in China.</title>
        <authorList>
            <person name="Lu H."/>
            <person name="Cai Z."/>
        </authorList>
    </citation>
    <scope>NUCLEOTIDE SEQUENCE [LARGE SCALE GENOMIC DNA]</scope>
    <source>
        <strain evidence="3 4">JCM 31546</strain>
    </source>
</reference>
<evidence type="ECO:0000256" key="1">
    <source>
        <dbReference type="SAM" id="SignalP"/>
    </source>
</evidence>
<feature type="chain" id="PRO_5046778229" description="MBG domain-containing protein" evidence="1">
    <location>
        <begin position="31"/>
        <end position="467"/>
    </location>
</feature>
<dbReference type="EMBL" id="JAFKCW010000001">
    <property type="protein sequence ID" value="MBN7800648.1"/>
    <property type="molecule type" value="Genomic_DNA"/>
</dbReference>
<accession>A0ABS3BNA7</accession>
<keyword evidence="4" id="KW-1185">Reference proteome</keyword>
<sequence length="467" mass="47719">MKNTISPKMTRLLFLVLTLGLGLLSLNAMGQATVTTDKLDYIPGEYVIITGAGWQPGETVTLHIAEDPKPATCILPHDMTAVADANGNIYNDQMLIKENHLGVAFVLTATGQSSGLTATTTFTDGAYLFAAQGLPSNTSVSVDYNITGNGGGNCNSCTPIPTFIPPATAGGSINNKTITVNSYSTTFNPNPPSGNINYVILNYGLRIGAINQPTNIQTSNSFSVGGGSGGNAALFTANYGALVSSDKLATYGSSVTLTSTFYLNYQTSAGISGKTITFYIDGTSVGAASTNASGVASLNIDLTNVPSLGKLDAGDYELSASFVGDSGFLPVSRPNSTFGTLTVGQRAITITADAGQSKTYGDADPTLTATVTSGTIVGGDVASGSLVRASGENVGLYAISQGTYTYGSNYDETYVGADFEITQRAITITADAGQSKTYGDADPTLTATVTSGTIVGGDVASGSLVRA</sequence>
<evidence type="ECO:0000313" key="4">
    <source>
        <dbReference type="Proteomes" id="UP000664698"/>
    </source>
</evidence>
<feature type="domain" description="MBG" evidence="2">
    <location>
        <begin position="426"/>
        <end position="465"/>
    </location>
</feature>
<feature type="domain" description="MBG" evidence="2">
    <location>
        <begin position="348"/>
        <end position="419"/>
    </location>
</feature>
<protein>
    <recommendedName>
        <fullName evidence="2">MBG domain-containing protein</fullName>
    </recommendedName>
</protein>
<dbReference type="RefSeq" id="WP_317195049.1">
    <property type="nucleotide sequence ID" value="NZ_JAFKCW010000001.1"/>
</dbReference>
<comment type="caution">
    <text evidence="3">The sequence shown here is derived from an EMBL/GenBank/DDBJ whole genome shotgun (WGS) entry which is preliminary data.</text>
</comment>
<feature type="signal peptide" evidence="1">
    <location>
        <begin position="1"/>
        <end position="30"/>
    </location>
</feature>
<evidence type="ECO:0000259" key="2">
    <source>
        <dbReference type="Pfam" id="PF18676"/>
    </source>
</evidence>